<name>A0ACB9Y809_PLABR</name>
<gene>
    <name evidence="1" type="ORF">MKS88_003490</name>
</gene>
<organism evidence="1 2">
    <name type="scientific">Plasmodium brasilianum</name>
    <dbReference type="NCBI Taxonomy" id="5824"/>
    <lineage>
        <taxon>Eukaryota</taxon>
        <taxon>Sar</taxon>
        <taxon>Alveolata</taxon>
        <taxon>Apicomplexa</taxon>
        <taxon>Aconoidasida</taxon>
        <taxon>Haemosporida</taxon>
        <taxon>Plasmodiidae</taxon>
        <taxon>Plasmodium</taxon>
        <taxon>Plasmodium (Plasmodium)</taxon>
    </lineage>
</organism>
<reference evidence="1" key="1">
    <citation type="submission" date="2022-06" db="EMBL/GenBank/DDBJ databases">
        <title>The First Complete Genome of the Simian Malaria Parasite Plasmodium brasilianum.</title>
        <authorList>
            <person name="Bajic M."/>
            <person name="Ravishankar S."/>
        </authorList>
    </citation>
    <scope>NUCLEOTIDE SEQUENCE</scope>
    <source>
        <strain evidence="1">Bolivian I</strain>
    </source>
</reference>
<sequence>MEQKIKTLLLINFVWIIVLPWTCHFNSNIIIFDISLDKYSKNRKKLVKRDYRLLGKYKHSMNSKVTCTRQEIPNTSFNNKNDICNNEKEVKTKVKESNRSSQGNT</sequence>
<comment type="caution">
    <text evidence="1">The sequence shown here is derived from an EMBL/GenBank/DDBJ whole genome shotgun (WGS) entry which is preliminary data.</text>
</comment>
<protein>
    <submittedName>
        <fullName evidence="1">Fam-l protein</fullName>
    </submittedName>
</protein>
<dbReference type="EMBL" id="CM043779">
    <property type="protein sequence ID" value="KAI4837023.1"/>
    <property type="molecule type" value="Genomic_DNA"/>
</dbReference>
<evidence type="ECO:0000313" key="2">
    <source>
        <dbReference type="Proteomes" id="UP001056978"/>
    </source>
</evidence>
<accession>A0ACB9Y809</accession>
<keyword evidence="2" id="KW-1185">Reference proteome</keyword>
<dbReference type="Proteomes" id="UP001056978">
    <property type="component" value="Chromosome 11"/>
</dbReference>
<evidence type="ECO:0000313" key="1">
    <source>
        <dbReference type="EMBL" id="KAI4837023.1"/>
    </source>
</evidence>
<proteinExistence type="predicted"/>